<keyword evidence="8" id="KW-1185">Reference proteome</keyword>
<dbReference type="Gene3D" id="1.10.10.10">
    <property type="entry name" value="Winged helix-like DNA-binding domain superfamily/Winged helix DNA-binding domain"/>
    <property type="match status" value="1"/>
</dbReference>
<dbReference type="SUPFAM" id="SSF88946">
    <property type="entry name" value="Sigma2 domain of RNA polymerase sigma factors"/>
    <property type="match status" value="1"/>
</dbReference>
<evidence type="ECO:0000259" key="6">
    <source>
        <dbReference type="Pfam" id="PF08281"/>
    </source>
</evidence>
<evidence type="ECO:0000256" key="1">
    <source>
        <dbReference type="ARBA" id="ARBA00010641"/>
    </source>
</evidence>
<keyword evidence="4" id="KW-0804">Transcription</keyword>
<dbReference type="AlphaFoldDB" id="A0A4Y9G152"/>
<dbReference type="InterPro" id="IPR013325">
    <property type="entry name" value="RNA_pol_sigma_r2"/>
</dbReference>
<dbReference type="InterPro" id="IPR013324">
    <property type="entry name" value="RNA_pol_sigma_r3/r4-like"/>
</dbReference>
<dbReference type="SUPFAM" id="SSF88659">
    <property type="entry name" value="Sigma3 and sigma4 domains of RNA polymerase sigma factors"/>
    <property type="match status" value="1"/>
</dbReference>
<dbReference type="GO" id="GO:0006352">
    <property type="term" value="P:DNA-templated transcription initiation"/>
    <property type="evidence" value="ECO:0007669"/>
    <property type="project" value="InterPro"/>
</dbReference>
<name>A0A4Y9G152_9MICO</name>
<accession>A0A4Y9G152</accession>
<dbReference type="InterPro" id="IPR013249">
    <property type="entry name" value="RNA_pol_sigma70_r4_t2"/>
</dbReference>
<dbReference type="EMBL" id="SPQB01000002">
    <property type="protein sequence ID" value="TFU34481.1"/>
    <property type="molecule type" value="Genomic_DNA"/>
</dbReference>
<dbReference type="Gene3D" id="1.10.1740.10">
    <property type="match status" value="1"/>
</dbReference>
<dbReference type="Proteomes" id="UP000298358">
    <property type="component" value="Unassembled WGS sequence"/>
</dbReference>
<evidence type="ECO:0000256" key="3">
    <source>
        <dbReference type="ARBA" id="ARBA00023082"/>
    </source>
</evidence>
<comment type="similarity">
    <text evidence="1">Belongs to the sigma-70 factor family. ECF subfamily.</text>
</comment>
<keyword evidence="2" id="KW-0805">Transcription regulation</keyword>
<dbReference type="Pfam" id="PF04542">
    <property type="entry name" value="Sigma70_r2"/>
    <property type="match status" value="1"/>
</dbReference>
<dbReference type="InterPro" id="IPR039425">
    <property type="entry name" value="RNA_pol_sigma-70-like"/>
</dbReference>
<dbReference type="GO" id="GO:0016987">
    <property type="term" value="F:sigma factor activity"/>
    <property type="evidence" value="ECO:0007669"/>
    <property type="project" value="UniProtKB-KW"/>
</dbReference>
<comment type="caution">
    <text evidence="7">The sequence shown here is derived from an EMBL/GenBank/DDBJ whole genome shotgun (WGS) entry which is preliminary data.</text>
</comment>
<dbReference type="InterPro" id="IPR036388">
    <property type="entry name" value="WH-like_DNA-bd_sf"/>
</dbReference>
<dbReference type="OrthoDB" id="3747638at2"/>
<keyword evidence="3" id="KW-0731">Sigma factor</keyword>
<proteinExistence type="inferred from homology"/>
<evidence type="ECO:0000313" key="8">
    <source>
        <dbReference type="Proteomes" id="UP000298358"/>
    </source>
</evidence>
<dbReference type="PANTHER" id="PTHR43133">
    <property type="entry name" value="RNA POLYMERASE ECF-TYPE SIGMA FACTO"/>
    <property type="match status" value="1"/>
</dbReference>
<organism evidence="7 8">
    <name type="scientific">Microbacterium paludicola</name>
    <dbReference type="NCBI Taxonomy" id="300019"/>
    <lineage>
        <taxon>Bacteria</taxon>
        <taxon>Bacillati</taxon>
        <taxon>Actinomycetota</taxon>
        <taxon>Actinomycetes</taxon>
        <taxon>Micrococcales</taxon>
        <taxon>Microbacteriaceae</taxon>
        <taxon>Microbacterium</taxon>
    </lineage>
</organism>
<evidence type="ECO:0000256" key="4">
    <source>
        <dbReference type="ARBA" id="ARBA00023163"/>
    </source>
</evidence>
<gene>
    <name evidence="7" type="ORF">E4U02_01950</name>
</gene>
<evidence type="ECO:0000259" key="5">
    <source>
        <dbReference type="Pfam" id="PF04542"/>
    </source>
</evidence>
<dbReference type="InterPro" id="IPR014284">
    <property type="entry name" value="RNA_pol_sigma-70_dom"/>
</dbReference>
<evidence type="ECO:0000313" key="7">
    <source>
        <dbReference type="EMBL" id="TFU34481.1"/>
    </source>
</evidence>
<dbReference type="GO" id="GO:0003677">
    <property type="term" value="F:DNA binding"/>
    <property type="evidence" value="ECO:0007669"/>
    <property type="project" value="InterPro"/>
</dbReference>
<sequence length="198" mass="22126">MQHVTTDAEIVRLSLARPREFAALFDRHAASVGHYARRLVGADAGDDVMSETFLVAFRRRADYDFDRESALPWLLGIATRLAHRARAAEAKRWRALQASARVAVETAISDIEAASDRADAAARLTRLVPHIRRMNDADRDTLLLYAWGDLSTEQIADALGVPVGTVWSRINRMRRKLRLELPTDTSEEGDDGLAHIRA</sequence>
<reference evidence="7 8" key="1">
    <citation type="submission" date="2019-03" db="EMBL/GenBank/DDBJ databases">
        <title>Diversity of the mouse oral microbiome.</title>
        <authorList>
            <person name="Joseph S."/>
            <person name="Aduse-Opoku J."/>
            <person name="Curtis M."/>
            <person name="Wade W."/>
            <person name="Hashim A."/>
        </authorList>
    </citation>
    <scope>NUCLEOTIDE SEQUENCE [LARGE SCALE GENOMIC DNA]</scope>
    <source>
        <strain evidence="7 8">P1012</strain>
    </source>
</reference>
<feature type="domain" description="RNA polymerase sigma-70 region 2" evidence="5">
    <location>
        <begin position="24"/>
        <end position="90"/>
    </location>
</feature>
<protein>
    <submittedName>
        <fullName evidence="7">RNA polymerase sigma factor</fullName>
    </submittedName>
</protein>
<dbReference type="NCBIfam" id="TIGR02937">
    <property type="entry name" value="sigma70-ECF"/>
    <property type="match status" value="1"/>
</dbReference>
<evidence type="ECO:0000256" key="2">
    <source>
        <dbReference type="ARBA" id="ARBA00023015"/>
    </source>
</evidence>
<dbReference type="CDD" id="cd06171">
    <property type="entry name" value="Sigma70_r4"/>
    <property type="match status" value="1"/>
</dbReference>
<dbReference type="Pfam" id="PF08281">
    <property type="entry name" value="Sigma70_r4_2"/>
    <property type="match status" value="1"/>
</dbReference>
<dbReference type="InterPro" id="IPR007627">
    <property type="entry name" value="RNA_pol_sigma70_r2"/>
</dbReference>
<dbReference type="PANTHER" id="PTHR43133:SF25">
    <property type="entry name" value="RNA POLYMERASE SIGMA FACTOR RFAY-RELATED"/>
    <property type="match status" value="1"/>
</dbReference>
<feature type="domain" description="RNA polymerase sigma factor 70 region 4 type 2" evidence="6">
    <location>
        <begin position="131"/>
        <end position="177"/>
    </location>
</feature>